<evidence type="ECO:0000313" key="3">
    <source>
        <dbReference type="EMBL" id="KAL0946733.1"/>
    </source>
</evidence>
<proteinExistence type="predicted"/>
<dbReference type="InterPro" id="IPR002013">
    <property type="entry name" value="SAC_dom"/>
</dbReference>
<dbReference type="PROSITE" id="PS50275">
    <property type="entry name" value="SAC"/>
    <property type="match status" value="1"/>
</dbReference>
<evidence type="ECO:0000259" key="2">
    <source>
        <dbReference type="PROSITE" id="PS50275"/>
    </source>
</evidence>
<dbReference type="PANTHER" id="PTHR45662:SF7">
    <property type="entry name" value="SACI DOMAIN PROTEIN (AFU_ORTHOLOGUE AFUA_1G15890)"/>
    <property type="match status" value="1"/>
</dbReference>
<name>A0ABR3ITY2_9AGAR</name>
<dbReference type="Pfam" id="PF02383">
    <property type="entry name" value="Syja_N"/>
    <property type="match status" value="1"/>
</dbReference>
<dbReference type="PANTHER" id="PTHR45662">
    <property type="entry name" value="PHOSPHATIDYLINOSITIDE PHOSPHATASE SAC1"/>
    <property type="match status" value="1"/>
</dbReference>
<sequence length="736" mass="81800">MKGFLAKAKKTFNQPKVATNQPQQAHLSNLVLPQAGLKPKYTVPPVPHPSPHEYIGLLATRDGILLHPHRAKDPSCLRIPWGTNAKVEEVNAVGGELDWSEAVIVYGIIGILDLFSGPYLLVITSRAEVGHLFDPLHAVYGVKGASAIPLFDEERARMVLNTISSRNMALSRPSLIPSSTVDTIDTISSLSSTEYPSSMAESSQTIQTSRVQFASEEQIKVMTPAAQQEFDVNHDITPRPVSPALSSASTGSSDSAATSPVAKTVADRLSFWSRLSKRGTPLSPILYDDPADPVDEELPTPLASAVKPEVLDEIIRAGKEVPSEVLGSILEATAPPPASHEERHLELETKIIRECIREYTKGGMYFAYHFDITRSLQHKQELASKARKQQALLADLNAISEPALHDQPGTGLLEPQPTLPLWRRVDKQFWWNEWLSKPFVDAGHHSYVLPIMQGYYQIARFPVPEDIDASDNADAPLIDYVIASRRSRDRAGLRYQRRGIDDEAHVANFVETETIMRVERGGKANIFSYVQIRGSIPLFWTQIAYALKPPPVLASDRTHAQNLEAIKRHFGRTVPQYGPHTIVNLAEQTGKEGVITKSYREFATELASDDARYHEYDFHRETKGMKYENISTLIEAMERVFDHQGYFWLSDGTTLSTQKGVFRVNCIDCLDRTNVVQSAFARNVLNKQLGAVAFTRPSIEDRVEINSVFNDVWANNGDAISRAYAGTSALKGDFTR</sequence>
<feature type="domain" description="SAC" evidence="2">
    <location>
        <begin position="360"/>
        <end position="726"/>
    </location>
</feature>
<keyword evidence="4" id="KW-1185">Reference proteome</keyword>
<protein>
    <recommendedName>
        <fullName evidence="2">SAC domain-containing protein</fullName>
    </recommendedName>
</protein>
<accession>A0ABR3ITY2</accession>
<reference evidence="4" key="1">
    <citation type="submission" date="2024-06" db="EMBL/GenBank/DDBJ databases">
        <title>Multi-omics analyses provide insights into the biosynthesis of the anticancer antibiotic pleurotin in Hohenbuehelia grisea.</title>
        <authorList>
            <person name="Weaver J.A."/>
            <person name="Alberti F."/>
        </authorList>
    </citation>
    <scope>NUCLEOTIDE SEQUENCE [LARGE SCALE GENOMIC DNA]</scope>
    <source>
        <strain evidence="4">T-177</strain>
    </source>
</reference>
<dbReference type="Proteomes" id="UP001556367">
    <property type="component" value="Unassembled WGS sequence"/>
</dbReference>
<evidence type="ECO:0000256" key="1">
    <source>
        <dbReference type="SAM" id="MobiDB-lite"/>
    </source>
</evidence>
<feature type="region of interest" description="Disordered" evidence="1">
    <location>
        <begin position="236"/>
        <end position="260"/>
    </location>
</feature>
<dbReference type="EMBL" id="JASNQZ010000015">
    <property type="protein sequence ID" value="KAL0946733.1"/>
    <property type="molecule type" value="Genomic_DNA"/>
</dbReference>
<feature type="compositionally biased region" description="Low complexity" evidence="1">
    <location>
        <begin position="242"/>
        <end position="260"/>
    </location>
</feature>
<comment type="caution">
    <text evidence="3">The sequence shown here is derived from an EMBL/GenBank/DDBJ whole genome shotgun (WGS) entry which is preliminary data.</text>
</comment>
<evidence type="ECO:0000313" key="4">
    <source>
        <dbReference type="Proteomes" id="UP001556367"/>
    </source>
</evidence>
<organism evidence="3 4">
    <name type="scientific">Hohenbuehelia grisea</name>
    <dbReference type="NCBI Taxonomy" id="104357"/>
    <lineage>
        <taxon>Eukaryota</taxon>
        <taxon>Fungi</taxon>
        <taxon>Dikarya</taxon>
        <taxon>Basidiomycota</taxon>
        <taxon>Agaricomycotina</taxon>
        <taxon>Agaricomycetes</taxon>
        <taxon>Agaricomycetidae</taxon>
        <taxon>Agaricales</taxon>
        <taxon>Pleurotineae</taxon>
        <taxon>Pleurotaceae</taxon>
        <taxon>Hohenbuehelia</taxon>
    </lineage>
</organism>
<gene>
    <name evidence="3" type="ORF">HGRIS_012912</name>
</gene>